<comment type="caution">
    <text evidence="2">The sequence shown here is derived from an EMBL/GenBank/DDBJ whole genome shotgun (WGS) entry which is preliminary data.</text>
</comment>
<name>A0A7W9A2U9_9CAUL</name>
<gene>
    <name evidence="2" type="ORF">FHS65_001153</name>
</gene>
<sequence>MSCGLALATALLLTNPDVALAASVDPATVPADLTGLAAEPLFVDIVSRSGRLKGVAEGWAVSGAVHAPGFLTGSEWLTFRTEATALGELNMQGHLILKSRESEGDMTCILRGLSEDLPVRLADMEAADSPGARDLALAELVHLFDDNIAVITSPAQTFPE</sequence>
<dbReference type="Proteomes" id="UP000548978">
    <property type="component" value="Unassembled WGS sequence"/>
</dbReference>
<proteinExistence type="predicted"/>
<accession>A0A7W9A2U9</accession>
<dbReference type="RefSeq" id="WP_123288106.1">
    <property type="nucleotide sequence ID" value="NZ_JACIJB010000003.1"/>
</dbReference>
<organism evidence="2 3">
    <name type="scientific">Brevundimonas halotolerans</name>
    <dbReference type="NCBI Taxonomy" id="69670"/>
    <lineage>
        <taxon>Bacteria</taxon>
        <taxon>Pseudomonadati</taxon>
        <taxon>Pseudomonadota</taxon>
        <taxon>Alphaproteobacteria</taxon>
        <taxon>Caulobacterales</taxon>
        <taxon>Caulobacteraceae</taxon>
        <taxon>Brevundimonas</taxon>
    </lineage>
</organism>
<feature type="chain" id="PRO_5030726535" evidence="1">
    <location>
        <begin position="22"/>
        <end position="160"/>
    </location>
</feature>
<dbReference type="AlphaFoldDB" id="A0A7W9A2U9"/>
<dbReference type="OrthoDB" id="7172392at2"/>
<keyword evidence="1" id="KW-0732">Signal</keyword>
<dbReference type="EMBL" id="JACIJB010000003">
    <property type="protein sequence ID" value="MBB5660408.1"/>
    <property type="molecule type" value="Genomic_DNA"/>
</dbReference>
<keyword evidence="3" id="KW-1185">Reference proteome</keyword>
<protein>
    <submittedName>
        <fullName evidence="2">Uncharacterized protein</fullName>
    </submittedName>
</protein>
<evidence type="ECO:0000313" key="3">
    <source>
        <dbReference type="Proteomes" id="UP000548978"/>
    </source>
</evidence>
<feature type="signal peptide" evidence="1">
    <location>
        <begin position="1"/>
        <end position="21"/>
    </location>
</feature>
<evidence type="ECO:0000256" key="1">
    <source>
        <dbReference type="SAM" id="SignalP"/>
    </source>
</evidence>
<evidence type="ECO:0000313" key="2">
    <source>
        <dbReference type="EMBL" id="MBB5660408.1"/>
    </source>
</evidence>
<reference evidence="2 3" key="1">
    <citation type="submission" date="2020-08" db="EMBL/GenBank/DDBJ databases">
        <title>Genomic Encyclopedia of Type Strains, Phase IV (KMG-IV): sequencing the most valuable type-strain genomes for metagenomic binning, comparative biology and taxonomic classification.</title>
        <authorList>
            <person name="Goeker M."/>
        </authorList>
    </citation>
    <scope>NUCLEOTIDE SEQUENCE [LARGE SCALE GENOMIC DNA]</scope>
    <source>
        <strain evidence="2 3">DSM 24448</strain>
    </source>
</reference>